<dbReference type="AlphaFoldDB" id="A0A660L9F6"/>
<comment type="caution">
    <text evidence="10">The sequence shown here is derived from an EMBL/GenBank/DDBJ whole genome shotgun (WGS) entry which is preliminary data.</text>
</comment>
<evidence type="ECO:0000259" key="9">
    <source>
        <dbReference type="Pfam" id="PF19303"/>
    </source>
</evidence>
<keyword evidence="3 6" id="KW-0067">ATP-binding</keyword>
<dbReference type="GO" id="GO:0005737">
    <property type="term" value="C:cytoplasm"/>
    <property type="evidence" value="ECO:0007669"/>
    <property type="project" value="UniProtKB-SubCell"/>
</dbReference>
<keyword evidence="4 6" id="KW-0648">Protein biosynthesis</keyword>
<dbReference type="PRINTS" id="PR01041">
    <property type="entry name" value="TRNASYNTHMET"/>
</dbReference>
<reference evidence="10 11" key="1">
    <citation type="submission" date="2018-10" db="EMBL/GenBank/DDBJ databases">
        <title>Genomic Encyclopedia of Archaeal and Bacterial Type Strains, Phase II (KMG-II): from individual species to whole genera.</title>
        <authorList>
            <person name="Goeker M."/>
        </authorList>
    </citation>
    <scope>NUCLEOTIDE SEQUENCE [LARGE SCALE GENOMIC DNA]</scope>
    <source>
        <strain evidence="10 11">DSM 14954</strain>
    </source>
</reference>
<dbReference type="PANTHER" id="PTHR43326">
    <property type="entry name" value="METHIONYL-TRNA SYNTHETASE"/>
    <property type="match status" value="1"/>
</dbReference>
<feature type="domain" description="Methionyl/Leucyl tRNA synthetase" evidence="8">
    <location>
        <begin position="143"/>
        <end position="362"/>
    </location>
</feature>
<feature type="domain" description="Aminoacyl-tRNA synthetase class Ia" evidence="7">
    <location>
        <begin position="3"/>
        <end position="66"/>
    </location>
</feature>
<dbReference type="EC" id="6.1.1.10" evidence="6"/>
<dbReference type="Proteomes" id="UP000278962">
    <property type="component" value="Unassembled WGS sequence"/>
</dbReference>
<dbReference type="HAMAP" id="MF_01228">
    <property type="entry name" value="Met_tRNA_synth_type2"/>
    <property type="match status" value="1"/>
</dbReference>
<evidence type="ECO:0000259" key="8">
    <source>
        <dbReference type="Pfam" id="PF09334"/>
    </source>
</evidence>
<keyword evidence="5 6" id="KW-0030">Aminoacyl-tRNA synthetase</keyword>
<keyword evidence="6" id="KW-0963">Cytoplasm</keyword>
<keyword evidence="6" id="KW-0862">Zinc</keyword>
<dbReference type="GO" id="GO:0046872">
    <property type="term" value="F:metal ion binding"/>
    <property type="evidence" value="ECO:0007669"/>
    <property type="project" value="UniProtKB-KW"/>
</dbReference>
<dbReference type="GO" id="GO:0004825">
    <property type="term" value="F:methionine-tRNA ligase activity"/>
    <property type="evidence" value="ECO:0007669"/>
    <property type="project" value="UniProtKB-UniRule"/>
</dbReference>
<keyword evidence="2 6" id="KW-0547">Nucleotide-binding</keyword>
<evidence type="ECO:0000256" key="3">
    <source>
        <dbReference type="ARBA" id="ARBA00022840"/>
    </source>
</evidence>
<comment type="catalytic activity">
    <reaction evidence="6">
        <text>tRNA(Met) + L-methionine + ATP = L-methionyl-tRNA(Met) + AMP + diphosphate</text>
        <dbReference type="Rhea" id="RHEA:13481"/>
        <dbReference type="Rhea" id="RHEA-COMP:9667"/>
        <dbReference type="Rhea" id="RHEA-COMP:9698"/>
        <dbReference type="ChEBI" id="CHEBI:30616"/>
        <dbReference type="ChEBI" id="CHEBI:33019"/>
        <dbReference type="ChEBI" id="CHEBI:57844"/>
        <dbReference type="ChEBI" id="CHEBI:78442"/>
        <dbReference type="ChEBI" id="CHEBI:78530"/>
        <dbReference type="ChEBI" id="CHEBI:456215"/>
        <dbReference type="EC" id="6.1.1.10"/>
    </reaction>
</comment>
<dbReference type="Gene3D" id="3.40.50.620">
    <property type="entry name" value="HUPs"/>
    <property type="match status" value="1"/>
</dbReference>
<dbReference type="InterPro" id="IPR033911">
    <property type="entry name" value="MetRS_core"/>
</dbReference>
<comment type="function">
    <text evidence="6">Is required not only for elongation of protein synthesis but also for the initiation of all mRNA translation through initiator tRNA(fMet) aminoacylation.</text>
</comment>
<gene>
    <name evidence="6" type="primary">metG</name>
    <name evidence="10" type="ORF">C8N24_1535</name>
</gene>
<dbReference type="SUPFAM" id="SSF52374">
    <property type="entry name" value="Nucleotidylyl transferase"/>
    <property type="match status" value="1"/>
</dbReference>
<protein>
    <recommendedName>
        <fullName evidence="6">Methionine--tRNA ligase</fullName>
        <ecNumber evidence="6">6.1.1.10</ecNumber>
    </recommendedName>
    <alternativeName>
        <fullName evidence="6">Methionyl-tRNA synthetase</fullName>
        <shortName evidence="6">MetRS</shortName>
    </alternativeName>
</protein>
<dbReference type="Pfam" id="PF19303">
    <property type="entry name" value="Anticodon_3"/>
    <property type="match status" value="1"/>
</dbReference>
<dbReference type="InterPro" id="IPR014729">
    <property type="entry name" value="Rossmann-like_a/b/a_fold"/>
</dbReference>
<dbReference type="EMBL" id="RBIL01000001">
    <property type="protein sequence ID" value="RKQ91707.1"/>
    <property type="molecule type" value="Genomic_DNA"/>
</dbReference>
<dbReference type="GO" id="GO:0006431">
    <property type="term" value="P:methionyl-tRNA aminoacylation"/>
    <property type="evidence" value="ECO:0007669"/>
    <property type="project" value="UniProtKB-UniRule"/>
</dbReference>
<feature type="short sequence motif" description="'HIGH' region" evidence="6">
    <location>
        <begin position="10"/>
        <end position="20"/>
    </location>
</feature>
<dbReference type="Gene3D" id="1.10.730.10">
    <property type="entry name" value="Isoleucyl-tRNA Synthetase, Domain 1"/>
    <property type="match status" value="1"/>
</dbReference>
<dbReference type="OrthoDB" id="9810191at2"/>
<feature type="short sequence motif" description="'KMSKS' region" evidence="6">
    <location>
        <begin position="299"/>
        <end position="303"/>
    </location>
</feature>
<evidence type="ECO:0000313" key="11">
    <source>
        <dbReference type="Proteomes" id="UP000278962"/>
    </source>
</evidence>
<evidence type="ECO:0000256" key="5">
    <source>
        <dbReference type="ARBA" id="ARBA00023146"/>
    </source>
</evidence>
<dbReference type="InterPro" id="IPR023457">
    <property type="entry name" value="Met-tRNA_synth_2"/>
</dbReference>
<proteinExistence type="inferred from homology"/>
<evidence type="ECO:0000256" key="2">
    <source>
        <dbReference type="ARBA" id="ARBA00022741"/>
    </source>
</evidence>
<feature type="binding site" evidence="6">
    <location>
        <position position="125"/>
    </location>
    <ligand>
        <name>Zn(2+)</name>
        <dbReference type="ChEBI" id="CHEBI:29105"/>
    </ligand>
</feature>
<feature type="domain" description="Methionyl-tRNA synthetase anticodon-binding" evidence="9">
    <location>
        <begin position="378"/>
        <end position="478"/>
    </location>
</feature>
<dbReference type="GO" id="GO:0005524">
    <property type="term" value="F:ATP binding"/>
    <property type="evidence" value="ECO:0007669"/>
    <property type="project" value="UniProtKB-UniRule"/>
</dbReference>
<comment type="caution">
    <text evidence="6">Lacks conserved residue(s) required for the propagation of feature annotation.</text>
</comment>
<dbReference type="Pfam" id="PF09334">
    <property type="entry name" value="tRNA-synt_1g"/>
    <property type="match status" value="1"/>
</dbReference>
<dbReference type="InterPro" id="IPR041872">
    <property type="entry name" value="Anticodon_Met"/>
</dbReference>
<comment type="subcellular location">
    <subcellularLocation>
        <location evidence="6">Cytoplasm</location>
    </subcellularLocation>
</comment>
<keyword evidence="1 6" id="KW-0436">Ligase</keyword>
<comment type="subunit">
    <text evidence="6">Monomer.</text>
</comment>
<evidence type="ECO:0000313" key="10">
    <source>
        <dbReference type="EMBL" id="RKQ91707.1"/>
    </source>
</evidence>
<keyword evidence="6" id="KW-0479">Metal-binding</keyword>
<dbReference type="Gene3D" id="2.170.220.10">
    <property type="match status" value="1"/>
</dbReference>
<evidence type="ECO:0000256" key="1">
    <source>
        <dbReference type="ARBA" id="ARBA00022598"/>
    </source>
</evidence>
<dbReference type="SUPFAM" id="SSF47323">
    <property type="entry name" value="Anticodon-binding domain of a subclass of class I aminoacyl-tRNA synthetases"/>
    <property type="match status" value="1"/>
</dbReference>
<evidence type="ECO:0000256" key="4">
    <source>
        <dbReference type="ARBA" id="ARBA00022917"/>
    </source>
</evidence>
<dbReference type="RefSeq" id="WP_121249474.1">
    <property type="nucleotide sequence ID" value="NZ_RBIL01000001.1"/>
</dbReference>
<dbReference type="InterPro" id="IPR002300">
    <property type="entry name" value="aa-tRNA-synth_Ia"/>
</dbReference>
<evidence type="ECO:0000259" key="7">
    <source>
        <dbReference type="Pfam" id="PF00133"/>
    </source>
</evidence>
<dbReference type="InterPro" id="IPR009080">
    <property type="entry name" value="tRNAsynth_Ia_anticodon-bd"/>
</dbReference>
<keyword evidence="11" id="KW-1185">Reference proteome</keyword>
<accession>A0A660L9F6</accession>
<dbReference type="PANTHER" id="PTHR43326:SF1">
    <property type="entry name" value="METHIONINE--TRNA LIGASE, MITOCHONDRIAL"/>
    <property type="match status" value="1"/>
</dbReference>
<feature type="binding site" evidence="6">
    <location>
        <position position="146"/>
    </location>
    <ligand>
        <name>Zn(2+)</name>
        <dbReference type="ChEBI" id="CHEBI:29105"/>
    </ligand>
</feature>
<dbReference type="CDD" id="cd07957">
    <property type="entry name" value="Anticodon_Ia_Met"/>
    <property type="match status" value="1"/>
</dbReference>
<dbReference type="CDD" id="cd00814">
    <property type="entry name" value="MetRS_core"/>
    <property type="match status" value="1"/>
</dbReference>
<feature type="binding site" evidence="6">
    <location>
        <position position="143"/>
    </location>
    <ligand>
        <name>Zn(2+)</name>
        <dbReference type="ChEBI" id="CHEBI:29105"/>
    </ligand>
</feature>
<organism evidence="10 11">
    <name type="scientific">Solirubrobacter pauli</name>
    <dbReference type="NCBI Taxonomy" id="166793"/>
    <lineage>
        <taxon>Bacteria</taxon>
        <taxon>Bacillati</taxon>
        <taxon>Actinomycetota</taxon>
        <taxon>Thermoleophilia</taxon>
        <taxon>Solirubrobacterales</taxon>
        <taxon>Solirubrobacteraceae</taxon>
        <taxon>Solirubrobacter</taxon>
    </lineage>
</organism>
<dbReference type="InterPro" id="IPR015413">
    <property type="entry name" value="Methionyl/Leucyl_tRNA_Synth"/>
</dbReference>
<comment type="similarity">
    <text evidence="6">Belongs to the class-I aminoacyl-tRNA synthetase family. MetG type 2A subfamily.</text>
</comment>
<dbReference type="Pfam" id="PF00133">
    <property type="entry name" value="tRNA-synt_1"/>
    <property type="match status" value="1"/>
</dbReference>
<comment type="cofactor">
    <cofactor evidence="6">
        <name>Zn(2+)</name>
        <dbReference type="ChEBI" id="CHEBI:29105"/>
    </cofactor>
    <text evidence="6">Binds 1 zinc ion per subunit.</text>
</comment>
<evidence type="ECO:0000256" key="6">
    <source>
        <dbReference type="HAMAP-Rule" id="MF_01228"/>
    </source>
</evidence>
<sequence>MAYYVTTPIYYVNAAPHLGHAYTTIGADILARHMRQRGEDVFFLTGTDEHGEPVAQAAEKLGVTPKELADKNAERFLALGPRLNTTNDFFIRTSDPRHKRRVQDVMQRIHDNGYTYKDQYEGLYCPRCADFKTGQEIGPGDTCPIHKIPLEHQSEENWFFKLSAFQEKLEALYADRPGFVAPTSRYNEALSFIKSGLNDVSLSRSKLTWGVEVPWDEGHVFYVWFDALLNYYTALSFAREGEDLTERFWPAFHILGKDILKFHAVFWPAMLMAADLELPEGLFIHGFLLMKDESGAEHKMSKSLGNVLDPFEVIDRFGTDALRFYCAREVTFGQDGGVSVSGFAERYTSELANDYGNLASRATNMVARYCDGAAPTVELDPELGKDFDGLLDEVKGLLDKAELTQALDRIWQRVRRLNRYVEETTPWALAKDEAQTERLHMVLRSLAEGLRVVTVLLVPYIPEATEKALAALGTPETALDTAVYGGHPGGQPVVKVAPLFPKPE</sequence>
<feature type="binding site" evidence="6">
    <location>
        <position position="128"/>
    </location>
    <ligand>
        <name>Zn(2+)</name>
        <dbReference type="ChEBI" id="CHEBI:29105"/>
    </ligand>
</feature>
<name>A0A660L9F6_9ACTN</name>